<gene>
    <name evidence="8" type="primary">SELENOM</name>
</gene>
<evidence type="ECO:0000256" key="1">
    <source>
        <dbReference type="ARBA" id="ARBA00005742"/>
    </source>
</evidence>
<name>A0A667HM43_LYNCA</name>
<evidence type="ECO:0000256" key="2">
    <source>
        <dbReference type="ARBA" id="ARBA00022729"/>
    </source>
</evidence>
<keyword evidence="3" id="KW-0712">Selenocysteine</keyword>
<dbReference type="Proteomes" id="UP000472241">
    <property type="component" value="Unplaced"/>
</dbReference>
<dbReference type="PANTHER" id="PTHR13077:SF7">
    <property type="entry name" value="SELENOPROTEIN M"/>
    <property type="match status" value="1"/>
</dbReference>
<accession>A0A667HM43</accession>
<dbReference type="InterPro" id="IPR014912">
    <property type="entry name" value="Sep15_SelM_dom"/>
</dbReference>
<keyword evidence="2 6" id="KW-0732">Signal</keyword>
<evidence type="ECO:0000259" key="7">
    <source>
        <dbReference type="Pfam" id="PF08806"/>
    </source>
</evidence>
<dbReference type="AlphaFoldDB" id="A0A667HM43"/>
<feature type="compositionally biased region" description="Basic and acidic residues" evidence="5">
    <location>
        <begin position="129"/>
        <end position="141"/>
    </location>
</feature>
<dbReference type="Gene3D" id="3.40.30.50">
    <property type="entry name" value="Sep15/SelM thioredoxin-like domain, active-site redox motif"/>
    <property type="match status" value="1"/>
</dbReference>
<organism evidence="8 9">
    <name type="scientific">Lynx canadensis</name>
    <name type="common">Canada lynx</name>
    <name type="synonym">Felis canadensis</name>
    <dbReference type="NCBI Taxonomy" id="61383"/>
    <lineage>
        <taxon>Eukaryota</taxon>
        <taxon>Metazoa</taxon>
        <taxon>Chordata</taxon>
        <taxon>Craniata</taxon>
        <taxon>Vertebrata</taxon>
        <taxon>Euteleostomi</taxon>
        <taxon>Mammalia</taxon>
        <taxon>Eutheria</taxon>
        <taxon>Laurasiatheria</taxon>
        <taxon>Carnivora</taxon>
        <taxon>Feliformia</taxon>
        <taxon>Felidae</taxon>
        <taxon>Felinae</taxon>
        <taxon>Lynx</taxon>
    </lineage>
</organism>
<feature type="domain" description="Selenoprotein F/M" evidence="7">
    <location>
        <begin position="37"/>
        <end position="110"/>
    </location>
</feature>
<dbReference type="PANTHER" id="PTHR13077">
    <property type="entry name" value="SELENOPROTEIN F"/>
    <property type="match status" value="1"/>
</dbReference>
<dbReference type="SUPFAM" id="SSF52833">
    <property type="entry name" value="Thioredoxin-like"/>
    <property type="match status" value="1"/>
</dbReference>
<reference evidence="8" key="1">
    <citation type="submission" date="2025-08" db="UniProtKB">
        <authorList>
            <consortium name="Ensembl"/>
        </authorList>
    </citation>
    <scope>IDENTIFICATION</scope>
</reference>
<evidence type="ECO:0000256" key="3">
    <source>
        <dbReference type="ARBA" id="ARBA00022933"/>
    </source>
</evidence>
<feature type="chain" id="PRO_5025599064" description="Selenoprotein M" evidence="6">
    <location>
        <begin position="24"/>
        <end position="141"/>
    </location>
</feature>
<dbReference type="GO" id="GO:0005788">
    <property type="term" value="C:endoplasmic reticulum lumen"/>
    <property type="evidence" value="ECO:0007669"/>
    <property type="project" value="TreeGrafter"/>
</dbReference>
<sequence>MHLPLPPPPLLLLLAALAAAVTTFRPDWNRLHGLARARVETCGGQLNRLKEVKAFVTQDIPLYHNMVMKHLPGADPELVLLGHRYEELERIPLSEMTREEINELVQELGFYRKAAPDEPVPPEYLRAPARPDEGAPARADL</sequence>
<evidence type="ECO:0000313" key="9">
    <source>
        <dbReference type="Proteomes" id="UP000472241"/>
    </source>
</evidence>
<dbReference type="Ensembl" id="ENSLCNT00005023969.1">
    <property type="protein sequence ID" value="ENSLCNP00005021404.1"/>
    <property type="gene ID" value="ENSLCNG00005013978.1"/>
</dbReference>
<evidence type="ECO:0000256" key="4">
    <source>
        <dbReference type="ARBA" id="ARBA00040773"/>
    </source>
</evidence>
<evidence type="ECO:0000313" key="8">
    <source>
        <dbReference type="Ensembl" id="ENSLCNP00005021404.1"/>
    </source>
</evidence>
<dbReference type="InterPro" id="IPR038219">
    <property type="entry name" value="Sep15/SelM_sf"/>
</dbReference>
<comment type="similarity">
    <text evidence="1">Belongs to the selenoprotein M/F family.</text>
</comment>
<reference evidence="8" key="2">
    <citation type="submission" date="2025-09" db="UniProtKB">
        <authorList>
            <consortium name="Ensembl"/>
        </authorList>
    </citation>
    <scope>IDENTIFICATION</scope>
</reference>
<dbReference type="GO" id="GO:0016491">
    <property type="term" value="F:oxidoreductase activity"/>
    <property type="evidence" value="ECO:0007669"/>
    <property type="project" value="TreeGrafter"/>
</dbReference>
<dbReference type="InterPro" id="IPR036249">
    <property type="entry name" value="Thioredoxin-like_sf"/>
</dbReference>
<dbReference type="Pfam" id="PF08806">
    <property type="entry name" value="Sep15_SelM"/>
    <property type="match status" value="1"/>
</dbReference>
<evidence type="ECO:0000256" key="5">
    <source>
        <dbReference type="SAM" id="MobiDB-lite"/>
    </source>
</evidence>
<dbReference type="InterPro" id="IPR039992">
    <property type="entry name" value="Sep15_SelM"/>
</dbReference>
<keyword evidence="9" id="KW-1185">Reference proteome</keyword>
<feature type="signal peptide" evidence="6">
    <location>
        <begin position="1"/>
        <end position="23"/>
    </location>
</feature>
<protein>
    <recommendedName>
        <fullName evidence="4">Selenoprotein M</fullName>
    </recommendedName>
</protein>
<proteinExistence type="inferred from homology"/>
<feature type="region of interest" description="Disordered" evidence="5">
    <location>
        <begin position="116"/>
        <end position="141"/>
    </location>
</feature>
<evidence type="ECO:0000256" key="6">
    <source>
        <dbReference type="SAM" id="SignalP"/>
    </source>
</evidence>